<gene>
    <name evidence="1" type="ORF">B0T26DRAFT_708021</name>
</gene>
<accession>A0AA40DX98</accession>
<dbReference type="Proteomes" id="UP001172101">
    <property type="component" value="Unassembled WGS sequence"/>
</dbReference>
<dbReference type="RefSeq" id="XP_060295800.1">
    <property type="nucleotide sequence ID" value="XM_060441881.1"/>
</dbReference>
<organism evidence="1 2">
    <name type="scientific">Lasiosphaeria miniovina</name>
    <dbReference type="NCBI Taxonomy" id="1954250"/>
    <lineage>
        <taxon>Eukaryota</taxon>
        <taxon>Fungi</taxon>
        <taxon>Dikarya</taxon>
        <taxon>Ascomycota</taxon>
        <taxon>Pezizomycotina</taxon>
        <taxon>Sordariomycetes</taxon>
        <taxon>Sordariomycetidae</taxon>
        <taxon>Sordariales</taxon>
        <taxon>Lasiosphaeriaceae</taxon>
        <taxon>Lasiosphaeria</taxon>
    </lineage>
</organism>
<evidence type="ECO:0000313" key="1">
    <source>
        <dbReference type="EMBL" id="KAK0717007.1"/>
    </source>
</evidence>
<sequence length="77" mass="8094">MGNNCSDCSGNGPGRLPACLPACLPVCMYKEFTRQANVVFLTFSLNPIRVDSLGSVGQRNATAGPRLVQLGALVGLR</sequence>
<feature type="non-terminal residue" evidence="1">
    <location>
        <position position="77"/>
    </location>
</feature>
<proteinExistence type="predicted"/>
<reference evidence="1" key="1">
    <citation type="submission" date="2023-06" db="EMBL/GenBank/DDBJ databases">
        <title>Genome-scale phylogeny and comparative genomics of the fungal order Sordariales.</title>
        <authorList>
            <consortium name="Lawrence Berkeley National Laboratory"/>
            <person name="Hensen N."/>
            <person name="Bonometti L."/>
            <person name="Westerberg I."/>
            <person name="Brannstrom I.O."/>
            <person name="Guillou S."/>
            <person name="Cros-Aarteil S."/>
            <person name="Calhoun S."/>
            <person name="Haridas S."/>
            <person name="Kuo A."/>
            <person name="Mondo S."/>
            <person name="Pangilinan J."/>
            <person name="Riley R."/>
            <person name="LaButti K."/>
            <person name="Andreopoulos B."/>
            <person name="Lipzen A."/>
            <person name="Chen C."/>
            <person name="Yanf M."/>
            <person name="Daum C."/>
            <person name="Ng V."/>
            <person name="Clum A."/>
            <person name="Steindorff A."/>
            <person name="Ohm R."/>
            <person name="Martin F."/>
            <person name="Silar P."/>
            <person name="Natvig D."/>
            <person name="Lalanne C."/>
            <person name="Gautier V."/>
            <person name="Ament-velasquez S.L."/>
            <person name="Kruys A."/>
            <person name="Hutchinson M.I."/>
            <person name="Powell A.J."/>
            <person name="Barry K."/>
            <person name="Miller A.N."/>
            <person name="Grigoriev I.V."/>
            <person name="Debuchy R."/>
            <person name="Gladieux P."/>
            <person name="Thoren M.H."/>
            <person name="Johannesson H."/>
        </authorList>
    </citation>
    <scope>NUCLEOTIDE SEQUENCE</scope>
    <source>
        <strain evidence="1">SMH2392-1A</strain>
    </source>
</reference>
<keyword evidence="2" id="KW-1185">Reference proteome</keyword>
<dbReference type="AlphaFoldDB" id="A0AA40DX98"/>
<evidence type="ECO:0000313" key="2">
    <source>
        <dbReference type="Proteomes" id="UP001172101"/>
    </source>
</evidence>
<protein>
    <submittedName>
        <fullName evidence="1">Uncharacterized protein</fullName>
    </submittedName>
</protein>
<dbReference type="EMBL" id="JAUIRO010000004">
    <property type="protein sequence ID" value="KAK0717007.1"/>
    <property type="molecule type" value="Genomic_DNA"/>
</dbReference>
<name>A0AA40DX98_9PEZI</name>
<comment type="caution">
    <text evidence="1">The sequence shown here is derived from an EMBL/GenBank/DDBJ whole genome shotgun (WGS) entry which is preliminary data.</text>
</comment>
<dbReference type="GeneID" id="85325151"/>